<reference evidence="2 3" key="1">
    <citation type="submission" date="2021-07" db="EMBL/GenBank/DDBJ databases">
        <title>Shewanella sp. nov, isolated from SCS.</title>
        <authorList>
            <person name="Cao W.R."/>
        </authorList>
    </citation>
    <scope>NUCLEOTIDE SEQUENCE [LARGE SCALE GENOMIC DNA]</scope>
    <source>
        <strain evidence="2 3">NR704-98</strain>
    </source>
</reference>
<feature type="transmembrane region" description="Helical" evidence="1">
    <location>
        <begin position="12"/>
        <end position="40"/>
    </location>
</feature>
<gene>
    <name evidence="2" type="ORF">K0625_12380</name>
</gene>
<keyword evidence="1" id="KW-1133">Transmembrane helix</keyword>
<dbReference type="EMBL" id="JAHZST010000007">
    <property type="protein sequence ID" value="MBW8184470.1"/>
    <property type="molecule type" value="Genomic_DNA"/>
</dbReference>
<evidence type="ECO:0000313" key="2">
    <source>
        <dbReference type="EMBL" id="MBW8184470.1"/>
    </source>
</evidence>
<name>A0ABS7E4A2_9GAMM</name>
<sequence>MLSKPLYEILPITYIATGSISLLILDSSWGLVAAFTIFYLGSKVYNMRSQNRRTDPVKKRKKGRLPQAIYNSLPFVYLLLAIITYKISTTDLSYIISCSLTSYSLYILTKRASNRRHQLPLSHSMF</sequence>
<evidence type="ECO:0000256" key="1">
    <source>
        <dbReference type="SAM" id="Phobius"/>
    </source>
</evidence>
<feature type="transmembrane region" description="Helical" evidence="1">
    <location>
        <begin position="68"/>
        <end position="86"/>
    </location>
</feature>
<dbReference type="Proteomes" id="UP001195963">
    <property type="component" value="Unassembled WGS sequence"/>
</dbReference>
<comment type="caution">
    <text evidence="2">The sequence shown here is derived from an EMBL/GenBank/DDBJ whole genome shotgun (WGS) entry which is preliminary data.</text>
</comment>
<proteinExistence type="predicted"/>
<keyword evidence="3" id="KW-1185">Reference proteome</keyword>
<keyword evidence="1" id="KW-0472">Membrane</keyword>
<dbReference type="RefSeq" id="WP_220109971.1">
    <property type="nucleotide sequence ID" value="NZ_JAHZST010000007.1"/>
</dbReference>
<feature type="transmembrane region" description="Helical" evidence="1">
    <location>
        <begin position="92"/>
        <end position="109"/>
    </location>
</feature>
<keyword evidence="1" id="KW-0812">Transmembrane</keyword>
<evidence type="ECO:0000313" key="3">
    <source>
        <dbReference type="Proteomes" id="UP001195963"/>
    </source>
</evidence>
<protein>
    <submittedName>
        <fullName evidence="2">Uncharacterized protein</fullName>
    </submittedName>
</protein>
<organism evidence="2 3">
    <name type="scientific">Shewanella nanhaiensis</name>
    <dbReference type="NCBI Taxonomy" id="2864872"/>
    <lineage>
        <taxon>Bacteria</taxon>
        <taxon>Pseudomonadati</taxon>
        <taxon>Pseudomonadota</taxon>
        <taxon>Gammaproteobacteria</taxon>
        <taxon>Alteromonadales</taxon>
        <taxon>Shewanellaceae</taxon>
        <taxon>Shewanella</taxon>
    </lineage>
</organism>
<accession>A0ABS7E4A2</accession>